<dbReference type="Proteomes" id="UP001601303">
    <property type="component" value="Unassembled WGS sequence"/>
</dbReference>
<comment type="similarity">
    <text evidence="6">Belongs to the ABC-4 integral membrane protein family.</text>
</comment>
<feature type="transmembrane region" description="Helical" evidence="7">
    <location>
        <begin position="778"/>
        <end position="800"/>
    </location>
</feature>
<feature type="transmembrane region" description="Helical" evidence="7">
    <location>
        <begin position="12"/>
        <end position="38"/>
    </location>
</feature>
<feature type="domain" description="ABC3 transporter permease C-terminal" evidence="8">
    <location>
        <begin position="692"/>
        <end position="807"/>
    </location>
</feature>
<evidence type="ECO:0000256" key="3">
    <source>
        <dbReference type="ARBA" id="ARBA00022692"/>
    </source>
</evidence>
<evidence type="ECO:0000313" key="10">
    <source>
        <dbReference type="Proteomes" id="UP001601303"/>
    </source>
</evidence>
<evidence type="ECO:0000313" key="9">
    <source>
        <dbReference type="EMBL" id="MFE9600522.1"/>
    </source>
</evidence>
<dbReference type="EMBL" id="JBIAHM010000006">
    <property type="protein sequence ID" value="MFE9600522.1"/>
    <property type="molecule type" value="Genomic_DNA"/>
</dbReference>
<feature type="domain" description="ABC3 transporter permease C-terminal" evidence="8">
    <location>
        <begin position="244"/>
        <end position="363"/>
    </location>
</feature>
<evidence type="ECO:0000256" key="6">
    <source>
        <dbReference type="ARBA" id="ARBA00038076"/>
    </source>
</evidence>
<evidence type="ECO:0000256" key="7">
    <source>
        <dbReference type="SAM" id="Phobius"/>
    </source>
</evidence>
<feature type="transmembrane region" description="Helical" evidence="7">
    <location>
        <begin position="286"/>
        <end position="309"/>
    </location>
</feature>
<feature type="transmembrane region" description="Helical" evidence="7">
    <location>
        <begin position="466"/>
        <end position="486"/>
    </location>
</feature>
<dbReference type="PANTHER" id="PTHR30572:SF4">
    <property type="entry name" value="ABC TRANSPORTER PERMEASE YTRF"/>
    <property type="match status" value="1"/>
</dbReference>
<gene>
    <name evidence="9" type="ORF">ACFYNQ_18345</name>
</gene>
<evidence type="ECO:0000256" key="4">
    <source>
        <dbReference type="ARBA" id="ARBA00022989"/>
    </source>
</evidence>
<keyword evidence="5 7" id="KW-0472">Membrane</keyword>
<dbReference type="InterPro" id="IPR050250">
    <property type="entry name" value="Macrolide_Exporter_MacB"/>
</dbReference>
<keyword evidence="3 7" id="KW-0812">Transmembrane</keyword>
<evidence type="ECO:0000256" key="5">
    <source>
        <dbReference type="ARBA" id="ARBA00023136"/>
    </source>
</evidence>
<sequence length="818" mass="84358">MLSVALRTLRSRWITFVGSFVALSLGVALIAVMGLALASSLHAPDRQPERFAAAPVVVKGADTLRVSTPIGDRVQKLAQPRAVPAAVVAKLRKLGTVVEDRSFAVRARGGPGDLVGHPWSTAAFAPYGIDAGRAPRAADEVVVSGGWAKPGERVRTDHGTVRVVGTVAGRGFEDAVFYADARAAQLSPKSTQLAVAADPAAARAAVSGSAGVRVLTGDARRYADADPDRDSEALTAMNAMFGTAGGVTTFVSVFVVASTFAFSVAQRRREFGLLRTAGATPGQIRRMVFVEALAVGVLASAAGCVLGAYGAPRLATWVVDGGLAPDWFTIGAATWPYYAAFATGLLVALCGVVAASWRAGRTGPTQALREASVDSRPMTWGRWLFGAGLLLIAAVTLGLALFGDPGDLLHRKTYVSRPMLLITAVALLAPVVVRPLTQLIAWLPAQLPGAGGMLVRENAAAGVRRTAAIAAPVLVTVALAGSLLGATATLNGAKATETREQTAAAFVVTPAGGAGFDAATLRGLRAVPGAEVSATSTSAVYVLEDGVALVRDEARAADPGPLAATTNLPVASGRIGDLDDGSIVVNEEWQHHTVGERVRVWLGDGTRKTLRIAAVMTAGTGNNGAYVTPRNAVGASVDRVDVALTKGADADAVAAGLRAAVRTSGGQVLTKDQWVQASYPETNRTTRMGFLLVLGIALLYTGISLANTMVMATSDRVRDLAVLRLAGATRWQVLRLVGAEALMVVAVGGVLGLLVAVLNLAGMWSALGLLSVWTTIELPWTAIGVTVSACAVLAVVSSVVPASFALRRRAVELAGVRE</sequence>
<dbReference type="Pfam" id="PF02687">
    <property type="entry name" value="FtsX"/>
    <property type="match status" value="2"/>
</dbReference>
<comment type="caution">
    <text evidence="9">The sequence shown here is derived from an EMBL/GenBank/DDBJ whole genome shotgun (WGS) entry which is preliminary data.</text>
</comment>
<evidence type="ECO:0000256" key="2">
    <source>
        <dbReference type="ARBA" id="ARBA00022475"/>
    </source>
</evidence>
<keyword evidence="10" id="KW-1185">Reference proteome</keyword>
<feature type="transmembrane region" description="Helical" evidence="7">
    <location>
        <begin position="733"/>
        <end position="758"/>
    </location>
</feature>
<feature type="transmembrane region" description="Helical" evidence="7">
    <location>
        <begin position="239"/>
        <end position="265"/>
    </location>
</feature>
<name>A0ABW6M4T9_9ACTN</name>
<dbReference type="PANTHER" id="PTHR30572">
    <property type="entry name" value="MEMBRANE COMPONENT OF TRANSPORTER-RELATED"/>
    <property type="match status" value="1"/>
</dbReference>
<evidence type="ECO:0000256" key="1">
    <source>
        <dbReference type="ARBA" id="ARBA00004651"/>
    </source>
</evidence>
<dbReference type="InterPro" id="IPR003838">
    <property type="entry name" value="ABC3_permease_C"/>
</dbReference>
<keyword evidence="4 7" id="KW-1133">Transmembrane helix</keyword>
<reference evidence="9 10" key="1">
    <citation type="submission" date="2024-10" db="EMBL/GenBank/DDBJ databases">
        <title>The Natural Products Discovery Center: Release of the First 8490 Sequenced Strains for Exploring Actinobacteria Biosynthetic Diversity.</title>
        <authorList>
            <person name="Kalkreuter E."/>
            <person name="Kautsar S.A."/>
            <person name="Yang D."/>
            <person name="Bader C.D."/>
            <person name="Teijaro C.N."/>
            <person name="Fluegel L."/>
            <person name="Davis C.M."/>
            <person name="Simpson J.R."/>
            <person name="Lauterbach L."/>
            <person name="Steele A.D."/>
            <person name="Gui C."/>
            <person name="Meng S."/>
            <person name="Li G."/>
            <person name="Viehrig K."/>
            <person name="Ye F."/>
            <person name="Su P."/>
            <person name="Kiefer A.F."/>
            <person name="Nichols A."/>
            <person name="Cepeda A.J."/>
            <person name="Yan W."/>
            <person name="Fan B."/>
            <person name="Jiang Y."/>
            <person name="Adhikari A."/>
            <person name="Zheng C.-J."/>
            <person name="Schuster L."/>
            <person name="Cowan T.M."/>
            <person name="Smanski M.J."/>
            <person name="Chevrette M.G."/>
            <person name="De Carvalho L.P.S."/>
            <person name="Shen B."/>
        </authorList>
    </citation>
    <scope>NUCLEOTIDE SEQUENCE [LARGE SCALE GENOMIC DNA]</scope>
    <source>
        <strain evidence="9 10">NPDC006488</strain>
    </source>
</reference>
<accession>A0ABW6M4T9</accession>
<feature type="transmembrane region" description="Helical" evidence="7">
    <location>
        <begin position="335"/>
        <end position="359"/>
    </location>
</feature>
<proteinExistence type="inferred from homology"/>
<evidence type="ECO:0000259" key="8">
    <source>
        <dbReference type="Pfam" id="PF02687"/>
    </source>
</evidence>
<feature type="transmembrane region" description="Helical" evidence="7">
    <location>
        <begin position="414"/>
        <end position="433"/>
    </location>
</feature>
<comment type="subcellular location">
    <subcellularLocation>
        <location evidence="1">Cell membrane</location>
        <topology evidence="1">Multi-pass membrane protein</topology>
    </subcellularLocation>
</comment>
<dbReference type="RefSeq" id="WP_388107140.1">
    <property type="nucleotide sequence ID" value="NZ_JBIAHM010000006.1"/>
</dbReference>
<keyword evidence="2" id="KW-1003">Cell membrane</keyword>
<protein>
    <submittedName>
        <fullName evidence="9">FtsX-like permease family protein</fullName>
    </submittedName>
</protein>
<organism evidence="9 10">
    <name type="scientific">Streptomyces hokutonensis</name>
    <dbReference type="NCBI Taxonomy" id="1306990"/>
    <lineage>
        <taxon>Bacteria</taxon>
        <taxon>Bacillati</taxon>
        <taxon>Actinomycetota</taxon>
        <taxon>Actinomycetes</taxon>
        <taxon>Kitasatosporales</taxon>
        <taxon>Streptomycetaceae</taxon>
        <taxon>Streptomyces</taxon>
    </lineage>
</organism>
<feature type="transmembrane region" description="Helical" evidence="7">
    <location>
        <begin position="380"/>
        <end position="402"/>
    </location>
</feature>
<feature type="transmembrane region" description="Helical" evidence="7">
    <location>
        <begin position="688"/>
        <end position="712"/>
    </location>
</feature>